<evidence type="ECO:0000256" key="5">
    <source>
        <dbReference type="ARBA" id="ARBA00022825"/>
    </source>
</evidence>
<dbReference type="InterPro" id="IPR027478">
    <property type="entry name" value="LdcA_N"/>
</dbReference>
<proteinExistence type="inferred from homology"/>
<sequence length="355" mass="38960">MSEASSKPLNSSATETARAFPRIRITAPSRQMIRADGSIDEERRAACLENLKALLPDGKIRLPDATRGNVARFAGTDDVRLRDFTEAMTDADTDLVLALRGGYGASRLLREIDWKLLERDRAPFMGYSDATALQIALYTKTRRASWHGPTFSSFDRPSDLTVEGFLKALTTLDGKEPRKEFEVGFSARTVGRFERRPAPAERTAFEGRLWGGNLAMTTALVGTPWLDPEAFRGGILFLEEVGESAYRIERMLLTLRDAGILETQRAILFGGITGADRAVSFPGDFALADAFDFITSDPKMPPVLTGFPMGHGADKHALPAGCRVRLELEAEENLAAETAGERRAVLRALEVPGRI</sequence>
<dbReference type="PIRSF" id="PIRSF028757">
    <property type="entry name" value="LD-carboxypeptidase"/>
    <property type="match status" value="1"/>
</dbReference>
<feature type="domain" description="LD-carboxypeptidase N-terminal" evidence="7">
    <location>
        <begin position="23"/>
        <end position="148"/>
    </location>
</feature>
<dbReference type="EMBL" id="AP018786">
    <property type="protein sequence ID" value="BBF23721.1"/>
    <property type="molecule type" value="Genomic_DNA"/>
</dbReference>
<keyword evidence="5" id="KW-0720">Serine protease</keyword>
<dbReference type="OrthoDB" id="9807329at2"/>
<accession>A0A2Z6IB15</accession>
<dbReference type="Proteomes" id="UP000271003">
    <property type="component" value="Chromosome"/>
</dbReference>
<protein>
    <recommendedName>
        <fullName evidence="11">LD-carboxypeptidase</fullName>
    </recommendedName>
</protein>
<dbReference type="GO" id="GO:0008236">
    <property type="term" value="F:serine-type peptidase activity"/>
    <property type="evidence" value="ECO:0007669"/>
    <property type="project" value="UniProtKB-KW"/>
</dbReference>
<evidence type="ECO:0000313" key="10">
    <source>
        <dbReference type="Proteomes" id="UP000271003"/>
    </source>
</evidence>
<organism evidence="9 10">
    <name type="scientific">Sutterella megalosphaeroides</name>
    <dbReference type="NCBI Taxonomy" id="2494234"/>
    <lineage>
        <taxon>Bacteria</taxon>
        <taxon>Pseudomonadati</taxon>
        <taxon>Pseudomonadota</taxon>
        <taxon>Betaproteobacteria</taxon>
        <taxon>Burkholderiales</taxon>
        <taxon>Sutterellaceae</taxon>
        <taxon>Sutterella</taxon>
    </lineage>
</organism>
<evidence type="ECO:0000256" key="6">
    <source>
        <dbReference type="PIRSR" id="PIRSR028757-1"/>
    </source>
</evidence>
<dbReference type="InterPro" id="IPR040921">
    <property type="entry name" value="Peptidase_S66C"/>
</dbReference>
<dbReference type="CDD" id="cd07025">
    <property type="entry name" value="Peptidase_S66"/>
    <property type="match status" value="1"/>
</dbReference>
<name>A0A2Z6IB15_9BURK</name>
<keyword evidence="10" id="KW-1185">Reference proteome</keyword>
<dbReference type="InterPro" id="IPR027461">
    <property type="entry name" value="Carboxypeptidase_A_C_sf"/>
</dbReference>
<keyword evidence="4" id="KW-0378">Hydrolase</keyword>
<evidence type="ECO:0000256" key="3">
    <source>
        <dbReference type="ARBA" id="ARBA00022670"/>
    </source>
</evidence>
<dbReference type="InterPro" id="IPR003507">
    <property type="entry name" value="S66_fam"/>
</dbReference>
<dbReference type="SUPFAM" id="SSF52317">
    <property type="entry name" value="Class I glutamine amidotransferase-like"/>
    <property type="match status" value="1"/>
</dbReference>
<feature type="active site" description="Charge relay system" evidence="6">
    <location>
        <position position="311"/>
    </location>
</feature>
<dbReference type="Gene3D" id="3.40.50.10740">
    <property type="entry name" value="Class I glutamine amidotransferase-like"/>
    <property type="match status" value="1"/>
</dbReference>
<dbReference type="PANTHER" id="PTHR30237">
    <property type="entry name" value="MURAMOYLTETRAPEPTIDE CARBOXYPEPTIDASE"/>
    <property type="match status" value="1"/>
</dbReference>
<evidence type="ECO:0000256" key="1">
    <source>
        <dbReference type="ARBA" id="ARBA00010233"/>
    </source>
</evidence>
<comment type="similarity">
    <text evidence="1">Belongs to the peptidase S66 family.</text>
</comment>
<dbReference type="GO" id="GO:0004180">
    <property type="term" value="F:carboxypeptidase activity"/>
    <property type="evidence" value="ECO:0007669"/>
    <property type="project" value="UniProtKB-KW"/>
</dbReference>
<evidence type="ECO:0000259" key="7">
    <source>
        <dbReference type="Pfam" id="PF02016"/>
    </source>
</evidence>
<keyword evidence="2" id="KW-0121">Carboxypeptidase</keyword>
<feature type="domain" description="LD-carboxypeptidase C-terminal" evidence="8">
    <location>
        <begin position="206"/>
        <end position="326"/>
    </location>
</feature>
<dbReference type="InterPro" id="IPR040449">
    <property type="entry name" value="Peptidase_S66_N"/>
</dbReference>
<dbReference type="Gene3D" id="3.50.30.60">
    <property type="entry name" value="LD-carboxypeptidase A C-terminal domain-like"/>
    <property type="match status" value="1"/>
</dbReference>
<dbReference type="PANTHER" id="PTHR30237:SF2">
    <property type="entry name" value="MUREIN TETRAPEPTIDE CARBOXYPEPTIDASE"/>
    <property type="match status" value="1"/>
</dbReference>
<evidence type="ECO:0000256" key="2">
    <source>
        <dbReference type="ARBA" id="ARBA00022645"/>
    </source>
</evidence>
<dbReference type="KEGG" id="sutt:SUTMEG_16120"/>
<dbReference type="InterPro" id="IPR029062">
    <property type="entry name" value="Class_I_gatase-like"/>
</dbReference>
<evidence type="ECO:0000259" key="8">
    <source>
        <dbReference type="Pfam" id="PF17676"/>
    </source>
</evidence>
<feature type="active site" description="Charge relay system" evidence="6">
    <location>
        <position position="239"/>
    </location>
</feature>
<evidence type="ECO:0000256" key="4">
    <source>
        <dbReference type="ARBA" id="ARBA00022801"/>
    </source>
</evidence>
<dbReference type="RefSeq" id="WP_120177300.1">
    <property type="nucleotide sequence ID" value="NZ_AP018786.1"/>
</dbReference>
<evidence type="ECO:0000313" key="9">
    <source>
        <dbReference type="EMBL" id="BBF23721.1"/>
    </source>
</evidence>
<reference evidence="9 10" key="1">
    <citation type="journal article" date="2018" name="Int. J. Syst. Evol. Microbiol.">
        <title>Mesosutterella multiformis gen. nov., sp. nov., a member of the family Sutterellaceae and Sutterella megalosphaeroides sp. nov., isolated from human faeces.</title>
        <authorList>
            <person name="Sakamoto M."/>
            <person name="Ikeyama N."/>
            <person name="Kunihiro T."/>
            <person name="Iino T."/>
            <person name="Yuki M."/>
            <person name="Ohkuma M."/>
        </authorList>
    </citation>
    <scope>NUCLEOTIDE SEQUENCE [LARGE SCALE GENOMIC DNA]</scope>
    <source>
        <strain evidence="9 10">6FBBBH3</strain>
    </source>
</reference>
<dbReference type="GO" id="GO:0006508">
    <property type="term" value="P:proteolysis"/>
    <property type="evidence" value="ECO:0007669"/>
    <property type="project" value="UniProtKB-KW"/>
</dbReference>
<dbReference type="SUPFAM" id="SSF141986">
    <property type="entry name" value="LD-carboxypeptidase A C-terminal domain-like"/>
    <property type="match status" value="1"/>
</dbReference>
<keyword evidence="3" id="KW-0645">Protease</keyword>
<feature type="active site" description="Nucleophile" evidence="6">
    <location>
        <position position="128"/>
    </location>
</feature>
<dbReference type="AlphaFoldDB" id="A0A2Z6IB15"/>
<gene>
    <name evidence="9" type="ORF">SUTMEG_16120</name>
</gene>
<dbReference type="Pfam" id="PF17676">
    <property type="entry name" value="Peptidase_S66C"/>
    <property type="match status" value="1"/>
</dbReference>
<evidence type="ECO:0008006" key="11">
    <source>
        <dbReference type="Google" id="ProtNLM"/>
    </source>
</evidence>
<dbReference type="Pfam" id="PF02016">
    <property type="entry name" value="Peptidase_S66"/>
    <property type="match status" value="1"/>
</dbReference>